<reference evidence="2 3" key="1">
    <citation type="submission" date="2018-05" db="EMBL/GenBank/DDBJ databases">
        <title>Genomic Encyclopedia of Type Strains, Phase IV (KMG-IV): sequencing the most valuable type-strain genomes for metagenomic binning, comparative biology and taxonomic classification.</title>
        <authorList>
            <person name="Goeker M."/>
        </authorList>
    </citation>
    <scope>NUCLEOTIDE SEQUENCE [LARGE SCALE GENOMIC DNA]</scope>
    <source>
        <strain evidence="2 3">DSM 19792</strain>
    </source>
</reference>
<dbReference type="Proteomes" id="UP000247792">
    <property type="component" value="Unassembled WGS sequence"/>
</dbReference>
<dbReference type="RefSeq" id="WP_110255858.1">
    <property type="nucleotide sequence ID" value="NZ_QJKB01000004.1"/>
</dbReference>
<dbReference type="EMBL" id="QJKB01000004">
    <property type="protein sequence ID" value="PXX43333.1"/>
    <property type="molecule type" value="Genomic_DNA"/>
</dbReference>
<gene>
    <name evidence="2" type="ORF">DFR42_104334</name>
</gene>
<name>A0A318J855_9BURK</name>
<protein>
    <recommendedName>
        <fullName evidence="4">DUF2490 domain-containing protein</fullName>
    </recommendedName>
</protein>
<evidence type="ECO:0000313" key="2">
    <source>
        <dbReference type="EMBL" id="PXX43333.1"/>
    </source>
</evidence>
<comment type="caution">
    <text evidence="2">The sequence shown here is derived from an EMBL/GenBank/DDBJ whole genome shotgun (WGS) entry which is preliminary data.</text>
</comment>
<dbReference type="AlphaFoldDB" id="A0A318J855"/>
<feature type="signal peptide" evidence="1">
    <location>
        <begin position="1"/>
        <end position="22"/>
    </location>
</feature>
<evidence type="ECO:0008006" key="4">
    <source>
        <dbReference type="Google" id="ProtNLM"/>
    </source>
</evidence>
<proteinExistence type="predicted"/>
<evidence type="ECO:0000256" key="1">
    <source>
        <dbReference type="SAM" id="SignalP"/>
    </source>
</evidence>
<sequence length="248" mass="28244">MKKFAFTATFSICILSAMPAQAGSGYYLVSIYENEGEKTIDFKTWSSFVDSRPTSTAPDLGFSYMPNKTWYTEVYVTWFRRGASSLANSAWTWQNDFLLTHGQYDVDVALHTSLNKNTDSSRGVDFEFGPAMQTEFGRVQVNANLFLERTYRINPAGRTQMKYQWQSKYRYRPELAFGLQGFGELGNWDNWSPQAQQSHRAGPMVSGTFRLGNAADSRQAIKYEASYVVGKLNTRHAGVFSMRLQYAF</sequence>
<evidence type="ECO:0000313" key="3">
    <source>
        <dbReference type="Proteomes" id="UP000247792"/>
    </source>
</evidence>
<keyword evidence="1" id="KW-0732">Signal</keyword>
<organism evidence="2 3">
    <name type="scientific">Undibacterium pigrum</name>
    <dbReference type="NCBI Taxonomy" id="401470"/>
    <lineage>
        <taxon>Bacteria</taxon>
        <taxon>Pseudomonadati</taxon>
        <taxon>Pseudomonadota</taxon>
        <taxon>Betaproteobacteria</taxon>
        <taxon>Burkholderiales</taxon>
        <taxon>Oxalobacteraceae</taxon>
        <taxon>Undibacterium</taxon>
    </lineage>
</organism>
<dbReference type="OrthoDB" id="8556837at2"/>
<accession>A0A318J855</accession>
<keyword evidence="3" id="KW-1185">Reference proteome</keyword>
<feature type="chain" id="PRO_5016238990" description="DUF2490 domain-containing protein" evidence="1">
    <location>
        <begin position="23"/>
        <end position="248"/>
    </location>
</feature>